<dbReference type="RefSeq" id="WP_015442775.1">
    <property type="nucleotide sequence ID" value="NC_020520.1"/>
</dbReference>
<dbReference type="SUPFAM" id="SSF69754">
    <property type="entry name" value="Ribosome binding protein Y (YfiA homologue)"/>
    <property type="match status" value="1"/>
</dbReference>
<dbReference type="InterPro" id="IPR036567">
    <property type="entry name" value="RHF-like"/>
</dbReference>
<evidence type="ECO:0000313" key="3">
    <source>
        <dbReference type="Proteomes" id="UP000011863"/>
    </source>
</evidence>
<name>A0A6C7EG12_ILUCY</name>
<gene>
    <name evidence="2" type="ORF">YM304_32140</name>
</gene>
<sequence length="121" mass="13694">MTDDKATIAACLRVHGRLSADETEAVWKHWGALETRFRGFDRDDVALDLYIKDRDLPGQHLTFEANVAGWPTLVVTTSEPDLTRALNVVRDEMIRRVNDAKETLHDRRTGRAHGTGGTIRR</sequence>
<dbReference type="AlphaFoldDB" id="A0A6C7EG12"/>
<evidence type="ECO:0008006" key="4">
    <source>
        <dbReference type="Google" id="ProtNLM"/>
    </source>
</evidence>
<proteinExistence type="predicted"/>
<dbReference type="KEGG" id="aym:YM304_32140"/>
<accession>A0A6C7EG12</accession>
<organism evidence="2 3">
    <name type="scientific">Ilumatobacter coccineus (strain NBRC 103263 / KCTC 29153 / YM16-304)</name>
    <dbReference type="NCBI Taxonomy" id="1313172"/>
    <lineage>
        <taxon>Bacteria</taxon>
        <taxon>Bacillati</taxon>
        <taxon>Actinomycetota</taxon>
        <taxon>Acidimicrobiia</taxon>
        <taxon>Acidimicrobiales</taxon>
        <taxon>Ilumatobacteraceae</taxon>
        <taxon>Ilumatobacter</taxon>
    </lineage>
</organism>
<feature type="region of interest" description="Disordered" evidence="1">
    <location>
        <begin position="102"/>
        <end position="121"/>
    </location>
</feature>
<protein>
    <recommendedName>
        <fullName evidence="4">HPF/RaiA family ribosome-associated protein</fullName>
    </recommendedName>
</protein>
<evidence type="ECO:0000313" key="2">
    <source>
        <dbReference type="EMBL" id="BAN03528.1"/>
    </source>
</evidence>
<dbReference type="OrthoDB" id="3634362at2"/>
<evidence type="ECO:0000256" key="1">
    <source>
        <dbReference type="SAM" id="MobiDB-lite"/>
    </source>
</evidence>
<keyword evidence="3" id="KW-1185">Reference proteome</keyword>
<reference evidence="2 3" key="1">
    <citation type="journal article" date="2013" name="Int. J. Syst. Evol. Microbiol.">
        <title>Ilumatobacter nonamiense sp. nov. and Ilumatobacter coccineum sp. nov., isolated from seashore sand.</title>
        <authorList>
            <person name="Matsumoto A."/>
            <person name="Kasai H."/>
            <person name="Matsuo Y."/>
            <person name="Shizuri Y."/>
            <person name="Ichikawa N."/>
            <person name="Fujita N."/>
            <person name="Omura S."/>
            <person name="Takahashi Y."/>
        </authorList>
    </citation>
    <scope>NUCLEOTIDE SEQUENCE [LARGE SCALE GENOMIC DNA]</scope>
    <source>
        <strain evidence="3">NBRC 103263 / KCTC 29153 / YM16-304</strain>
    </source>
</reference>
<dbReference type="EMBL" id="AP012057">
    <property type="protein sequence ID" value="BAN03528.1"/>
    <property type="molecule type" value="Genomic_DNA"/>
</dbReference>
<dbReference type="Proteomes" id="UP000011863">
    <property type="component" value="Chromosome"/>
</dbReference>